<evidence type="ECO:0000256" key="1">
    <source>
        <dbReference type="ARBA" id="ARBA00022801"/>
    </source>
</evidence>
<dbReference type="Gene3D" id="3.60.110.10">
    <property type="entry name" value="Carbon-nitrogen hydrolase"/>
    <property type="match status" value="1"/>
</dbReference>
<name>A0A9P8TBB7_WICPI</name>
<dbReference type="CDD" id="cd07572">
    <property type="entry name" value="nit"/>
    <property type="match status" value="1"/>
</dbReference>
<proteinExistence type="predicted"/>
<dbReference type="GO" id="GO:0006528">
    <property type="term" value="P:asparagine metabolic process"/>
    <property type="evidence" value="ECO:0007669"/>
    <property type="project" value="TreeGrafter"/>
</dbReference>
<dbReference type="GO" id="GO:0005739">
    <property type="term" value="C:mitochondrion"/>
    <property type="evidence" value="ECO:0007669"/>
    <property type="project" value="TreeGrafter"/>
</dbReference>
<feature type="domain" description="CN hydrolase" evidence="2">
    <location>
        <begin position="4"/>
        <end position="261"/>
    </location>
</feature>
<protein>
    <recommendedName>
        <fullName evidence="2">CN hydrolase domain-containing protein</fullName>
    </recommendedName>
</protein>
<comment type="caution">
    <text evidence="3">The sequence shown here is derived from an EMBL/GenBank/DDBJ whole genome shotgun (WGS) entry which is preliminary data.</text>
</comment>
<evidence type="ECO:0000313" key="4">
    <source>
        <dbReference type="Proteomes" id="UP000774326"/>
    </source>
</evidence>
<evidence type="ECO:0000259" key="2">
    <source>
        <dbReference type="PROSITE" id="PS50263"/>
    </source>
</evidence>
<evidence type="ECO:0000313" key="3">
    <source>
        <dbReference type="EMBL" id="KAH3673233.1"/>
    </source>
</evidence>
<keyword evidence="1" id="KW-0378">Hydrolase</keyword>
<gene>
    <name evidence="3" type="ORF">WICPIJ_009876</name>
</gene>
<sequence>MPKLNIALLQLKTSPIKHENFTSARRLLTQALTKSPNLDLVVLPECFNSPYSIKLFRQYCEPIPSGETTHFLSNLAKEFNVNLIGGSYPEKTPEGIYNTSTVFNQQGELIAKHRKVHLFDVDIPGKITFQESKVLQPGSKSTVFDISSQRSKTPFKTTVGLGICYDLRFPELAHKMARQPHSSSLLVYPGAFNTITGPLHWELLARARAVDNQCFVALCSPARDPDAKYLAYGHSIIVDPVGRVIAEAGEGEEILTCEIELDDVNEFRKNVPLNEQRRFDVYE</sequence>
<dbReference type="GO" id="GO:0006541">
    <property type="term" value="P:glutamine metabolic process"/>
    <property type="evidence" value="ECO:0007669"/>
    <property type="project" value="TreeGrafter"/>
</dbReference>
<dbReference type="PANTHER" id="PTHR23088">
    <property type="entry name" value="NITRILASE-RELATED"/>
    <property type="match status" value="1"/>
</dbReference>
<dbReference type="InterPro" id="IPR003010">
    <property type="entry name" value="C-N_Hydrolase"/>
</dbReference>
<dbReference type="InterPro" id="IPR036526">
    <property type="entry name" value="C-N_Hydrolase_sf"/>
</dbReference>
<dbReference type="OrthoDB" id="10250282at2759"/>
<dbReference type="GO" id="GO:0050152">
    <property type="term" value="F:omega-amidase activity"/>
    <property type="evidence" value="ECO:0007669"/>
    <property type="project" value="TreeGrafter"/>
</dbReference>
<dbReference type="Proteomes" id="UP000774326">
    <property type="component" value="Unassembled WGS sequence"/>
</dbReference>
<dbReference type="PANTHER" id="PTHR23088:SF30">
    <property type="entry name" value="OMEGA-AMIDASE NIT2"/>
    <property type="match status" value="1"/>
</dbReference>
<reference evidence="3" key="2">
    <citation type="submission" date="2021-01" db="EMBL/GenBank/DDBJ databases">
        <authorList>
            <person name="Schikora-Tamarit M.A."/>
        </authorList>
    </citation>
    <scope>NUCLEOTIDE SEQUENCE</scope>
    <source>
        <strain evidence="3">CBS2887</strain>
    </source>
</reference>
<dbReference type="AlphaFoldDB" id="A0A9P8TBB7"/>
<accession>A0A9P8TBB7</accession>
<reference evidence="3" key="1">
    <citation type="journal article" date="2021" name="Open Biol.">
        <title>Shared evolutionary footprints suggest mitochondrial oxidative damage underlies multiple complex I losses in fungi.</title>
        <authorList>
            <person name="Schikora-Tamarit M.A."/>
            <person name="Marcet-Houben M."/>
            <person name="Nosek J."/>
            <person name="Gabaldon T."/>
        </authorList>
    </citation>
    <scope>NUCLEOTIDE SEQUENCE</scope>
    <source>
        <strain evidence="3">CBS2887</strain>
    </source>
</reference>
<organism evidence="3 4">
    <name type="scientific">Wickerhamomyces pijperi</name>
    <name type="common">Yeast</name>
    <name type="synonym">Pichia pijperi</name>
    <dbReference type="NCBI Taxonomy" id="599730"/>
    <lineage>
        <taxon>Eukaryota</taxon>
        <taxon>Fungi</taxon>
        <taxon>Dikarya</taxon>
        <taxon>Ascomycota</taxon>
        <taxon>Saccharomycotina</taxon>
        <taxon>Saccharomycetes</taxon>
        <taxon>Phaffomycetales</taxon>
        <taxon>Wickerhamomycetaceae</taxon>
        <taxon>Wickerhamomyces</taxon>
    </lineage>
</organism>
<dbReference type="Pfam" id="PF00795">
    <property type="entry name" value="CN_hydrolase"/>
    <property type="match status" value="1"/>
</dbReference>
<dbReference type="PROSITE" id="PS50263">
    <property type="entry name" value="CN_HYDROLASE"/>
    <property type="match status" value="1"/>
</dbReference>
<keyword evidence="4" id="KW-1185">Reference proteome</keyword>
<dbReference type="SUPFAM" id="SSF56317">
    <property type="entry name" value="Carbon-nitrogen hydrolase"/>
    <property type="match status" value="1"/>
</dbReference>
<dbReference type="EMBL" id="JAEUBG010005685">
    <property type="protein sequence ID" value="KAH3673233.1"/>
    <property type="molecule type" value="Genomic_DNA"/>
</dbReference>
<dbReference type="GO" id="GO:0006107">
    <property type="term" value="P:oxaloacetate metabolic process"/>
    <property type="evidence" value="ECO:0007669"/>
    <property type="project" value="TreeGrafter"/>
</dbReference>
<dbReference type="InterPro" id="IPR045254">
    <property type="entry name" value="Nit1/2_C-N_Hydrolase"/>
</dbReference>